<dbReference type="Gene3D" id="3.30.420.10">
    <property type="entry name" value="Ribonuclease H-like superfamily/Ribonuclease H"/>
    <property type="match status" value="1"/>
</dbReference>
<dbReference type="InterPro" id="IPR002156">
    <property type="entry name" value="RNaseH_domain"/>
</dbReference>
<protein>
    <recommendedName>
        <fullName evidence="1">RNase H type-1 domain-containing protein</fullName>
    </recommendedName>
</protein>
<feature type="domain" description="RNase H type-1" evidence="1">
    <location>
        <begin position="2"/>
        <end position="83"/>
    </location>
</feature>
<dbReference type="Pfam" id="PF13456">
    <property type="entry name" value="RVT_3"/>
    <property type="match status" value="1"/>
</dbReference>
<evidence type="ECO:0000259" key="1">
    <source>
        <dbReference type="Pfam" id="PF13456"/>
    </source>
</evidence>
<dbReference type="InterPro" id="IPR036397">
    <property type="entry name" value="RNaseH_sf"/>
</dbReference>
<proteinExistence type="predicted"/>
<sequence>MEAQGLLSCLRLIRQSGRTTSVHVFSDSALIVSQALMQSDCNAIHLRPYFAAIQFLGAVLPPPTYLWHVRREFNTAADALCNWVMDIVHPGVDDHLRGDTWPGQLQPSLNQSTAIQRPFTPDATDIVHDSRAHFGLPGRW</sequence>
<reference evidence="2 3" key="1">
    <citation type="submission" date="2018-08" db="EMBL/GenBank/DDBJ databases">
        <title>Genomic investigation of the strawberry pathogen Phytophthora fragariae indicates pathogenicity is determined by transcriptional variation in three key races.</title>
        <authorList>
            <person name="Adams T.M."/>
            <person name="Armitage A.D."/>
            <person name="Sobczyk M.K."/>
            <person name="Bates H.J."/>
            <person name="Dunwell J.M."/>
            <person name="Nellist C.F."/>
            <person name="Harrison R.J."/>
        </authorList>
    </citation>
    <scope>NUCLEOTIDE SEQUENCE [LARGE SCALE GENOMIC DNA]</scope>
    <source>
        <strain evidence="2 3">SCRP333</strain>
    </source>
</reference>
<dbReference type="InterPro" id="IPR012337">
    <property type="entry name" value="RNaseH-like_sf"/>
</dbReference>
<dbReference type="EMBL" id="QXFT01000285">
    <property type="protein sequence ID" value="KAE9348446.1"/>
    <property type="molecule type" value="Genomic_DNA"/>
</dbReference>
<evidence type="ECO:0000313" key="2">
    <source>
        <dbReference type="EMBL" id="KAE9348446.1"/>
    </source>
</evidence>
<keyword evidence="3" id="KW-1185">Reference proteome</keyword>
<dbReference type="SUPFAM" id="SSF53098">
    <property type="entry name" value="Ribonuclease H-like"/>
    <property type="match status" value="1"/>
</dbReference>
<dbReference type="GO" id="GO:0004523">
    <property type="term" value="F:RNA-DNA hybrid ribonuclease activity"/>
    <property type="evidence" value="ECO:0007669"/>
    <property type="project" value="InterPro"/>
</dbReference>
<organism evidence="2 3">
    <name type="scientific">Phytophthora rubi</name>
    <dbReference type="NCBI Taxonomy" id="129364"/>
    <lineage>
        <taxon>Eukaryota</taxon>
        <taxon>Sar</taxon>
        <taxon>Stramenopiles</taxon>
        <taxon>Oomycota</taxon>
        <taxon>Peronosporomycetes</taxon>
        <taxon>Peronosporales</taxon>
        <taxon>Peronosporaceae</taxon>
        <taxon>Phytophthora</taxon>
    </lineage>
</organism>
<evidence type="ECO:0000313" key="3">
    <source>
        <dbReference type="Proteomes" id="UP000434957"/>
    </source>
</evidence>
<dbReference type="Proteomes" id="UP000434957">
    <property type="component" value="Unassembled WGS sequence"/>
</dbReference>
<dbReference type="AlphaFoldDB" id="A0A6A4FGS5"/>
<name>A0A6A4FGS5_9STRA</name>
<gene>
    <name evidence="2" type="ORF">PR003_g6409</name>
</gene>
<accession>A0A6A4FGS5</accession>
<comment type="caution">
    <text evidence="2">The sequence shown here is derived from an EMBL/GenBank/DDBJ whole genome shotgun (WGS) entry which is preliminary data.</text>
</comment>
<dbReference type="GO" id="GO:0003676">
    <property type="term" value="F:nucleic acid binding"/>
    <property type="evidence" value="ECO:0007669"/>
    <property type="project" value="InterPro"/>
</dbReference>